<evidence type="ECO:0000256" key="1">
    <source>
        <dbReference type="ARBA" id="ARBA00006484"/>
    </source>
</evidence>
<dbReference type="RefSeq" id="WP_083169377.1">
    <property type="nucleotide sequence ID" value="NZ_AP022619.1"/>
</dbReference>
<reference evidence="3 4" key="1">
    <citation type="submission" date="2017-02" db="EMBL/GenBank/DDBJ databases">
        <title>The new phylogeny of genus Mycobacterium.</title>
        <authorList>
            <person name="Tortoli E."/>
            <person name="Trovato A."/>
            <person name="Cirillo D.M."/>
        </authorList>
    </citation>
    <scope>NUCLEOTIDE SEQUENCE [LARGE SCALE GENOMIC DNA]</scope>
    <source>
        <strain evidence="3 4">DSM 45000</strain>
    </source>
</reference>
<gene>
    <name evidence="3" type="ORF">BST39_04130</name>
</gene>
<dbReference type="SUPFAM" id="SSF51735">
    <property type="entry name" value="NAD(P)-binding Rossmann-fold domains"/>
    <property type="match status" value="1"/>
</dbReference>
<dbReference type="PANTHER" id="PTHR43639">
    <property type="entry name" value="OXIDOREDUCTASE, SHORT-CHAIN DEHYDROGENASE/REDUCTASE FAMILY (AFU_ORTHOLOGUE AFUA_5G02870)"/>
    <property type="match status" value="1"/>
</dbReference>
<keyword evidence="2" id="KW-0560">Oxidoreductase</keyword>
<dbReference type="Pfam" id="PF13561">
    <property type="entry name" value="adh_short_C2"/>
    <property type="match status" value="1"/>
</dbReference>
<dbReference type="PRINTS" id="PR00080">
    <property type="entry name" value="SDRFAMILY"/>
</dbReference>
<evidence type="ECO:0000313" key="3">
    <source>
        <dbReference type="EMBL" id="ORB45420.1"/>
    </source>
</evidence>
<dbReference type="Proteomes" id="UP000192513">
    <property type="component" value="Unassembled WGS sequence"/>
</dbReference>
<dbReference type="InterPro" id="IPR002347">
    <property type="entry name" value="SDR_fam"/>
</dbReference>
<dbReference type="Gene3D" id="3.40.50.720">
    <property type="entry name" value="NAD(P)-binding Rossmann-like Domain"/>
    <property type="match status" value="1"/>
</dbReference>
<evidence type="ECO:0000256" key="2">
    <source>
        <dbReference type="ARBA" id="ARBA00023002"/>
    </source>
</evidence>
<dbReference type="EMBL" id="MVIE01000004">
    <property type="protein sequence ID" value="ORB45420.1"/>
    <property type="molecule type" value="Genomic_DNA"/>
</dbReference>
<organism evidence="3 4">
    <name type="scientific">Mycobacterium paraseoulense</name>
    <dbReference type="NCBI Taxonomy" id="590652"/>
    <lineage>
        <taxon>Bacteria</taxon>
        <taxon>Bacillati</taxon>
        <taxon>Actinomycetota</taxon>
        <taxon>Actinomycetes</taxon>
        <taxon>Mycobacteriales</taxon>
        <taxon>Mycobacteriaceae</taxon>
        <taxon>Mycobacterium</taxon>
    </lineage>
</organism>
<dbReference type="GO" id="GO:0016491">
    <property type="term" value="F:oxidoreductase activity"/>
    <property type="evidence" value="ECO:0007669"/>
    <property type="project" value="UniProtKB-KW"/>
</dbReference>
<accession>A0A1X0IEX9</accession>
<dbReference type="InterPro" id="IPR036291">
    <property type="entry name" value="NAD(P)-bd_dom_sf"/>
</dbReference>
<dbReference type="STRING" id="590652.BST39_04130"/>
<dbReference type="AlphaFoldDB" id="A0A1X0IEX9"/>
<dbReference type="NCBIfam" id="NF005559">
    <property type="entry name" value="PRK07231.1"/>
    <property type="match status" value="1"/>
</dbReference>
<comment type="caution">
    <text evidence="3">The sequence shown here is derived from an EMBL/GenBank/DDBJ whole genome shotgun (WGS) entry which is preliminary data.</text>
</comment>
<comment type="similarity">
    <text evidence="1">Belongs to the short-chain dehydrogenases/reductases (SDR) family.</text>
</comment>
<dbReference type="FunFam" id="3.40.50.720:FF:000084">
    <property type="entry name" value="Short-chain dehydrogenase reductase"/>
    <property type="match status" value="1"/>
</dbReference>
<sequence>MTDGFDLSGRTALVTGATRGIGRAIAARLAAAGADIIVTSRKADACEQTAAEIAASGRRAYALPANVNRWSECDGLVAQAYETAGRIDILVNNAGSSLRYDNVNSIGEELFDKTIALNLKGPFRLSALIGSRMAADGGGNIVNISTISAQIGAGHAIVYAAAKAGLNNLTKSFAQTFAPKVRVNAVMPGAVETDVMKAWPQSERELASATAVLGRFGTPDEISGAVLYLVSDAASFTTGQILAVDGGHL</sequence>
<proteinExistence type="inferred from homology"/>
<protein>
    <submittedName>
        <fullName evidence="3">Short-chain dehydrogenase</fullName>
    </submittedName>
</protein>
<name>A0A1X0IEX9_9MYCO</name>
<dbReference type="OrthoDB" id="286404at2"/>
<evidence type="ECO:0000313" key="4">
    <source>
        <dbReference type="Proteomes" id="UP000192513"/>
    </source>
</evidence>
<dbReference type="PRINTS" id="PR00081">
    <property type="entry name" value="GDHRDH"/>
</dbReference>
<dbReference type="PANTHER" id="PTHR43639:SF1">
    <property type="entry name" value="SHORT-CHAIN DEHYDROGENASE_REDUCTASE FAMILY PROTEIN"/>
    <property type="match status" value="1"/>
</dbReference>
<keyword evidence="4" id="KW-1185">Reference proteome</keyword>